<evidence type="ECO:0000256" key="5">
    <source>
        <dbReference type="ARBA" id="ARBA00023053"/>
    </source>
</evidence>
<feature type="non-terminal residue" evidence="11">
    <location>
        <position position="1"/>
    </location>
</feature>
<evidence type="ECO:0000256" key="4">
    <source>
        <dbReference type="ARBA" id="ARBA00022989"/>
    </source>
</evidence>
<keyword evidence="7 9" id="KW-0472">Membrane</keyword>
<dbReference type="GO" id="GO:0015386">
    <property type="term" value="F:potassium:proton antiporter activity"/>
    <property type="evidence" value="ECO:0007669"/>
    <property type="project" value="TreeGrafter"/>
</dbReference>
<evidence type="ECO:0000256" key="8">
    <source>
        <dbReference type="ARBA" id="ARBA00023201"/>
    </source>
</evidence>
<dbReference type="GO" id="GO:0005886">
    <property type="term" value="C:plasma membrane"/>
    <property type="evidence" value="ECO:0007669"/>
    <property type="project" value="TreeGrafter"/>
</dbReference>
<feature type="domain" description="Cation/H+ exchanger transmembrane" evidence="10">
    <location>
        <begin position="3"/>
        <end position="224"/>
    </location>
</feature>
<evidence type="ECO:0000256" key="1">
    <source>
        <dbReference type="ARBA" id="ARBA00004141"/>
    </source>
</evidence>
<evidence type="ECO:0000256" key="7">
    <source>
        <dbReference type="ARBA" id="ARBA00023136"/>
    </source>
</evidence>
<evidence type="ECO:0000256" key="9">
    <source>
        <dbReference type="SAM" id="Phobius"/>
    </source>
</evidence>
<keyword evidence="3 9" id="KW-0812">Transmembrane</keyword>
<proteinExistence type="evidence at transcript level"/>
<dbReference type="GO" id="GO:0051453">
    <property type="term" value="P:regulation of intracellular pH"/>
    <property type="evidence" value="ECO:0007669"/>
    <property type="project" value="TreeGrafter"/>
</dbReference>
<feature type="transmembrane region" description="Helical" evidence="9">
    <location>
        <begin position="20"/>
        <end position="40"/>
    </location>
</feature>
<dbReference type="PANTHER" id="PTHR10110">
    <property type="entry name" value="SODIUM/HYDROGEN EXCHANGER"/>
    <property type="match status" value="1"/>
</dbReference>
<keyword evidence="4 9" id="KW-1133">Transmembrane helix</keyword>
<protein>
    <submittedName>
        <fullName evidence="11">Sodium proton antiporter</fullName>
    </submittedName>
</protein>
<dbReference type="GO" id="GO:0098719">
    <property type="term" value="P:sodium ion import across plasma membrane"/>
    <property type="evidence" value="ECO:0007669"/>
    <property type="project" value="TreeGrafter"/>
</dbReference>
<reference evidence="11" key="1">
    <citation type="submission" date="1999-01" db="EMBL/GenBank/DDBJ databases">
        <title>Transmembrane proton transporters in the gastropod mollusc, Ilyanassa obsoleta.</title>
        <authorList>
            <person name="Conrad A.H."/>
        </authorList>
    </citation>
    <scope>NUCLEOTIDE SEQUENCE</scope>
</reference>
<feature type="non-terminal residue" evidence="11">
    <location>
        <position position="225"/>
    </location>
</feature>
<dbReference type="AlphaFoldDB" id="O96702"/>
<comment type="subcellular location">
    <subcellularLocation>
        <location evidence="1">Membrane</location>
        <topology evidence="1">Multi-pass membrane protein</topology>
    </subcellularLocation>
</comment>
<dbReference type="InterPro" id="IPR006153">
    <property type="entry name" value="Cation/H_exchanger_TM"/>
</dbReference>
<evidence type="ECO:0000259" key="10">
    <source>
        <dbReference type="Pfam" id="PF00999"/>
    </source>
</evidence>
<keyword evidence="8" id="KW-0739">Sodium transport</keyword>
<dbReference type="Pfam" id="PF00999">
    <property type="entry name" value="Na_H_Exchanger"/>
    <property type="match status" value="1"/>
</dbReference>
<keyword evidence="5" id="KW-0915">Sodium</keyword>
<accession>O96702</accession>
<dbReference type="GO" id="GO:0015385">
    <property type="term" value="F:sodium:proton antiporter activity"/>
    <property type="evidence" value="ECO:0007669"/>
    <property type="project" value="InterPro"/>
</dbReference>
<evidence type="ECO:0000256" key="6">
    <source>
        <dbReference type="ARBA" id="ARBA00023065"/>
    </source>
</evidence>
<organism evidence="11">
    <name type="scientific">Tritia obsoleta</name>
    <dbReference type="NCBI Taxonomy" id="1934733"/>
    <lineage>
        <taxon>Eukaryota</taxon>
        <taxon>Metazoa</taxon>
        <taxon>Spiralia</taxon>
        <taxon>Lophotrochozoa</taxon>
        <taxon>Mollusca</taxon>
        <taxon>Gastropoda</taxon>
        <taxon>Caenogastropoda</taxon>
        <taxon>Neogastropoda</taxon>
        <taxon>Buccinoidea</taxon>
        <taxon>Nassariidae</taxon>
        <taxon>Nassariinae</taxon>
        <taxon>Tritia</taxon>
    </lineage>
</organism>
<evidence type="ECO:0000313" key="11">
    <source>
        <dbReference type="EMBL" id="AAD13784.1"/>
    </source>
</evidence>
<keyword evidence="2" id="KW-0813">Transport</keyword>
<dbReference type="InterPro" id="IPR018422">
    <property type="entry name" value="Cation/H_exchanger_CPA1"/>
</dbReference>
<evidence type="ECO:0000256" key="2">
    <source>
        <dbReference type="ARBA" id="ARBA00022448"/>
    </source>
</evidence>
<dbReference type="EMBL" id="AF118827">
    <property type="protein sequence ID" value="AAD13784.1"/>
    <property type="molecule type" value="mRNA"/>
</dbReference>
<feature type="transmembrane region" description="Helical" evidence="9">
    <location>
        <begin position="60"/>
        <end position="89"/>
    </location>
</feature>
<feature type="transmembrane region" description="Helical" evidence="9">
    <location>
        <begin position="109"/>
        <end position="128"/>
    </location>
</feature>
<name>O96702_9CAEN</name>
<evidence type="ECO:0000256" key="3">
    <source>
        <dbReference type="ARBA" id="ARBA00022692"/>
    </source>
</evidence>
<sequence length="225" mass="25167">LYKVMQTFNLMDVVPVAQMVLGVVKFFVVCVGGLVIGIISGAGSSFLTRLTTHVGVAQPLVIYTTAYLSFLLSELFEVSGIISLIACGLVQRHYAFSNISYKSRTTVKYFTKVLASANEIIIFLFLALELVSETHQWHTGFVLWTLLLCTLFRFLLTFGMACLINRFDTMRVRLIGYDEMFMIAFGGLRGTVAFSLAALLDEEDLPMKRMFVTTTLVVVMFTVFV</sequence>
<feature type="transmembrane region" description="Helical" evidence="9">
    <location>
        <begin position="140"/>
        <end position="164"/>
    </location>
</feature>
<keyword evidence="6" id="KW-0406">Ion transport</keyword>
<dbReference type="PANTHER" id="PTHR10110:SF126">
    <property type="entry name" value="NA(+)_H(+) EXCHANGER PROTEIN 7"/>
    <property type="match status" value="1"/>
</dbReference>